<protein>
    <recommendedName>
        <fullName evidence="5">Transposase</fullName>
    </recommendedName>
</protein>
<organism evidence="3 4">
    <name type="scientific">Chromobacterium phragmitis</name>
    <dbReference type="NCBI Taxonomy" id="2202141"/>
    <lineage>
        <taxon>Bacteria</taxon>
        <taxon>Pseudomonadati</taxon>
        <taxon>Pseudomonadota</taxon>
        <taxon>Betaproteobacteria</taxon>
        <taxon>Neisseriales</taxon>
        <taxon>Chromobacteriaceae</taxon>
        <taxon>Chromobacterium</taxon>
    </lineage>
</organism>
<accession>A0ABV0IQS0</accession>
<comment type="caution">
    <text evidence="3">The sequence shown here is derived from an EMBL/GenBank/DDBJ whole genome shotgun (WGS) entry which is preliminary data.</text>
</comment>
<keyword evidence="4" id="KW-1185">Reference proteome</keyword>
<name>A0ABV0IQS0_9NEIS</name>
<feature type="compositionally biased region" description="Basic residues" evidence="2">
    <location>
        <begin position="153"/>
        <end position="163"/>
    </location>
</feature>
<keyword evidence="1" id="KW-0175">Coiled coil</keyword>
<evidence type="ECO:0000256" key="1">
    <source>
        <dbReference type="SAM" id="Coils"/>
    </source>
</evidence>
<reference evidence="3 4" key="1">
    <citation type="submission" date="2024-05" db="EMBL/GenBank/DDBJ databases">
        <authorList>
            <person name="De Oliveira J.P."/>
            <person name="Noriler S.A."/>
            <person name="De Oliveira A.G."/>
            <person name="Sipoli D.S."/>
        </authorList>
    </citation>
    <scope>NUCLEOTIDE SEQUENCE [LARGE SCALE GENOMIC DNA]</scope>
    <source>
        <strain evidence="3 4">LABIM192</strain>
    </source>
</reference>
<dbReference type="EMBL" id="JBDXMI010000001">
    <property type="protein sequence ID" value="MEO9383642.1"/>
    <property type="molecule type" value="Genomic_DNA"/>
</dbReference>
<sequence length="163" mass="19163">MPPRKPAQRRHLTERQILHIATLIKEWTTPTPPTWEKIVTLVAQELHHQWSRQTLQSHPQIKQAYENKVATCRSQLKTGKQPPQRLPEHIVLEQKLEQLKNENEELQARLHEYDELLLCYLGNAIRYGVTQEQLEQPLIPPSRQQTDPLLKNSQRKQKKGKSP</sequence>
<feature type="region of interest" description="Disordered" evidence="2">
    <location>
        <begin position="138"/>
        <end position="163"/>
    </location>
</feature>
<proteinExistence type="predicted"/>
<evidence type="ECO:0000313" key="4">
    <source>
        <dbReference type="Proteomes" id="UP001462502"/>
    </source>
</evidence>
<dbReference type="RefSeq" id="WP_347937059.1">
    <property type="nucleotide sequence ID" value="NZ_CP158160.1"/>
</dbReference>
<evidence type="ECO:0000256" key="2">
    <source>
        <dbReference type="SAM" id="MobiDB-lite"/>
    </source>
</evidence>
<dbReference type="Proteomes" id="UP001462502">
    <property type="component" value="Unassembled WGS sequence"/>
</dbReference>
<evidence type="ECO:0008006" key="5">
    <source>
        <dbReference type="Google" id="ProtNLM"/>
    </source>
</evidence>
<gene>
    <name evidence="3" type="ORF">ABI908_05855</name>
</gene>
<evidence type="ECO:0000313" key="3">
    <source>
        <dbReference type="EMBL" id="MEO9383642.1"/>
    </source>
</evidence>
<feature type="coiled-coil region" evidence="1">
    <location>
        <begin position="89"/>
        <end position="116"/>
    </location>
</feature>